<dbReference type="GO" id="GO:0004190">
    <property type="term" value="F:aspartic-type endopeptidase activity"/>
    <property type="evidence" value="ECO:0007669"/>
    <property type="project" value="UniProtKB-EC"/>
</dbReference>
<dbReference type="AlphaFoldDB" id="A0A840CEE0"/>
<dbReference type="RefSeq" id="WP_054538320.1">
    <property type="nucleotide sequence ID" value="NZ_JACIEQ010000001.1"/>
</dbReference>
<protein>
    <submittedName>
        <fullName evidence="3">Prepilin peptidase CpaA</fullName>
        <ecNumber evidence="3">3.4.23.43</ecNumber>
    </submittedName>
</protein>
<dbReference type="EMBL" id="JACIEQ010000001">
    <property type="protein sequence ID" value="MBB4020587.1"/>
    <property type="molecule type" value="Genomic_DNA"/>
</dbReference>
<feature type="transmembrane region" description="Helical" evidence="1">
    <location>
        <begin position="36"/>
        <end position="54"/>
    </location>
</feature>
<reference evidence="3" key="1">
    <citation type="submission" date="2020-08" db="EMBL/GenBank/DDBJ databases">
        <title>Genomic Encyclopedia of Type Strains, Phase IV (KMG-IV): sequencing the most valuable type-strain genomes for metagenomic binning, comparative biology and taxonomic classification.</title>
        <authorList>
            <person name="Goeker M."/>
        </authorList>
    </citation>
    <scope>NUCLEOTIDE SEQUENCE [LARGE SCALE GENOMIC DNA]</scope>
    <source>
        <strain evidence="3">DSM 105040</strain>
    </source>
</reference>
<dbReference type="EC" id="3.4.23.43" evidence="3"/>
<keyword evidence="4" id="KW-1185">Reference proteome</keyword>
<feature type="domain" description="Prepilin type IV endopeptidase peptidase" evidence="2">
    <location>
        <begin position="14"/>
        <end position="115"/>
    </location>
</feature>
<name>A0A840CEE0_9RHOB</name>
<evidence type="ECO:0000313" key="4">
    <source>
        <dbReference type="Proteomes" id="UP000585681"/>
    </source>
</evidence>
<feature type="transmembrane region" description="Helical" evidence="1">
    <location>
        <begin position="100"/>
        <end position="121"/>
    </location>
</feature>
<dbReference type="InterPro" id="IPR000045">
    <property type="entry name" value="Prepilin_IV_endopep_pep"/>
</dbReference>
<proteinExistence type="predicted"/>
<keyword evidence="3" id="KW-0378">Hydrolase</keyword>
<comment type="caution">
    <text evidence="3">The sequence shown here is derived from an EMBL/GenBank/DDBJ whole genome shotgun (WGS) entry which is preliminary data.</text>
</comment>
<keyword evidence="1" id="KW-0472">Membrane</keyword>
<evidence type="ECO:0000313" key="3">
    <source>
        <dbReference type="EMBL" id="MBB4020587.1"/>
    </source>
</evidence>
<sequence>MLLSANPALWFLIVAAPICVWAAWSDMKTMKIPNKSVWVLVLAFAVTGVLVLPMQEFLWRWAHLAVILVVGFVMNMARMIGAGDAKFAAAMAPFVALPDAGKFAMLFSVVLVLAFLAHRIARATPAVKRAAPGWESWERRDFPMGLALGTALIAYLAIAATYP</sequence>
<feature type="transmembrane region" description="Helical" evidence="1">
    <location>
        <begin position="142"/>
        <end position="162"/>
    </location>
</feature>
<organism evidence="3 4">
    <name type="scientific">Actibacterium naphthalenivorans</name>
    <dbReference type="NCBI Taxonomy" id="1614693"/>
    <lineage>
        <taxon>Bacteria</taxon>
        <taxon>Pseudomonadati</taxon>
        <taxon>Pseudomonadota</taxon>
        <taxon>Alphaproteobacteria</taxon>
        <taxon>Rhodobacterales</taxon>
        <taxon>Roseobacteraceae</taxon>
        <taxon>Actibacterium</taxon>
    </lineage>
</organism>
<dbReference type="GO" id="GO:0016020">
    <property type="term" value="C:membrane"/>
    <property type="evidence" value="ECO:0007669"/>
    <property type="project" value="InterPro"/>
</dbReference>
<keyword evidence="1" id="KW-1133">Transmembrane helix</keyword>
<gene>
    <name evidence="3" type="ORF">GGR17_000378</name>
</gene>
<dbReference type="Pfam" id="PF01478">
    <property type="entry name" value="Peptidase_A24"/>
    <property type="match status" value="1"/>
</dbReference>
<feature type="transmembrane region" description="Helical" evidence="1">
    <location>
        <begin position="61"/>
        <end position="80"/>
    </location>
</feature>
<evidence type="ECO:0000259" key="2">
    <source>
        <dbReference type="Pfam" id="PF01478"/>
    </source>
</evidence>
<feature type="transmembrane region" description="Helical" evidence="1">
    <location>
        <begin position="7"/>
        <end position="24"/>
    </location>
</feature>
<evidence type="ECO:0000256" key="1">
    <source>
        <dbReference type="SAM" id="Phobius"/>
    </source>
</evidence>
<keyword evidence="1" id="KW-0812">Transmembrane</keyword>
<accession>A0A840CEE0</accession>
<dbReference type="Proteomes" id="UP000585681">
    <property type="component" value="Unassembled WGS sequence"/>
</dbReference>
<dbReference type="Gene3D" id="1.20.120.1220">
    <property type="match status" value="1"/>
</dbReference>